<dbReference type="WBParaSite" id="HCON_00021240-00001">
    <property type="protein sequence ID" value="HCON_00021240-00001"/>
    <property type="gene ID" value="HCON_00021240"/>
</dbReference>
<dbReference type="OrthoDB" id="6730379at2759"/>
<dbReference type="GO" id="GO:0003723">
    <property type="term" value="F:RNA binding"/>
    <property type="evidence" value="ECO:0007669"/>
    <property type="project" value="UniProtKB-UniRule"/>
</dbReference>
<feature type="compositionally biased region" description="Basic and acidic residues" evidence="2">
    <location>
        <begin position="334"/>
        <end position="343"/>
    </location>
</feature>
<dbReference type="InterPro" id="IPR035979">
    <property type="entry name" value="RBD_domain_sf"/>
</dbReference>
<evidence type="ECO:0000313" key="4">
    <source>
        <dbReference type="Proteomes" id="UP000025227"/>
    </source>
</evidence>
<evidence type="ECO:0000313" key="5">
    <source>
        <dbReference type="WBParaSite" id="HCON_00021240-00001"/>
    </source>
</evidence>
<dbReference type="SUPFAM" id="SSF54928">
    <property type="entry name" value="RNA-binding domain, RBD"/>
    <property type="match status" value="1"/>
</dbReference>
<feature type="domain" description="RRM" evidence="3">
    <location>
        <begin position="113"/>
        <end position="185"/>
    </location>
</feature>
<keyword evidence="4" id="KW-1185">Reference proteome</keyword>
<sequence>MLCVFITEALMNNVSFPPPSVMIGNPENLNLTHTPPTMPTTQMHPTTQMAQMSIPPPGVVPPMIFGGQPPFFGSVGANMPCNPVINISGPGPSTANSDVGYDTNSKDPVLTRSRVFIGRLAGFPIIRDDLINLCKPFGTVLGLNHFKQGFAFVQFSMSTEADAAVIGLNGKKWMGTILDVHLVDPQAPKKPVEQQESAPRKRAREEDECRAATEEDIKEANRRNRIVALSDSTTNNDLSHAEIPDTMICGSCRFVTADYEAFKDHRIAGCTKDKSKSEPKHLKCASCDNRFKSAWGLLCHLTEFHRMMLYKTDEETEQSTNKESGARPKSGPEPSEKPREAAHEPILQQPRTQQSKDTMQSSSYGPVFPTDFATPRKSESWRSKADPKASSSHYNNGSVNKVKQHIVK</sequence>
<protein>
    <submittedName>
        <fullName evidence="5">RRM domain-containing protein</fullName>
    </submittedName>
</protein>
<feature type="region of interest" description="Disordered" evidence="2">
    <location>
        <begin position="185"/>
        <end position="209"/>
    </location>
</feature>
<dbReference type="PROSITE" id="PS50102">
    <property type="entry name" value="RRM"/>
    <property type="match status" value="1"/>
</dbReference>
<accession>A0A7I4XYK9</accession>
<evidence type="ECO:0000259" key="3">
    <source>
        <dbReference type="PROSITE" id="PS50102"/>
    </source>
</evidence>
<feature type="compositionally biased region" description="Polar residues" evidence="2">
    <location>
        <begin position="349"/>
        <end position="364"/>
    </location>
</feature>
<feature type="compositionally biased region" description="Basic and acidic residues" evidence="2">
    <location>
        <begin position="374"/>
        <end position="387"/>
    </location>
</feature>
<dbReference type="Pfam" id="PF00076">
    <property type="entry name" value="RRM_1"/>
    <property type="match status" value="1"/>
</dbReference>
<dbReference type="PANTHER" id="PTHR23295:SF6">
    <property type="entry name" value="NEOSIN, ISOFORM A"/>
    <property type="match status" value="1"/>
</dbReference>
<dbReference type="InterPro" id="IPR012677">
    <property type="entry name" value="Nucleotide-bd_a/b_plait_sf"/>
</dbReference>
<reference evidence="5" key="1">
    <citation type="submission" date="2020-12" db="UniProtKB">
        <authorList>
            <consortium name="WormBaseParasite"/>
        </authorList>
    </citation>
    <scope>IDENTIFICATION</scope>
    <source>
        <strain evidence="5">MHco3</strain>
    </source>
</reference>
<dbReference type="PROSITE" id="PS00028">
    <property type="entry name" value="ZINC_FINGER_C2H2_1"/>
    <property type="match status" value="1"/>
</dbReference>
<name>A0A7I4XYK9_HAECO</name>
<feature type="compositionally biased region" description="Polar residues" evidence="2">
    <location>
        <begin position="389"/>
        <end position="401"/>
    </location>
</feature>
<dbReference type="Gene3D" id="3.30.70.330">
    <property type="match status" value="1"/>
</dbReference>
<organism evidence="4 5">
    <name type="scientific">Haemonchus contortus</name>
    <name type="common">Barber pole worm</name>
    <dbReference type="NCBI Taxonomy" id="6289"/>
    <lineage>
        <taxon>Eukaryota</taxon>
        <taxon>Metazoa</taxon>
        <taxon>Ecdysozoa</taxon>
        <taxon>Nematoda</taxon>
        <taxon>Chromadorea</taxon>
        <taxon>Rhabditida</taxon>
        <taxon>Rhabditina</taxon>
        <taxon>Rhabditomorpha</taxon>
        <taxon>Strongyloidea</taxon>
        <taxon>Trichostrongylidae</taxon>
        <taxon>Haemonchus</taxon>
    </lineage>
</organism>
<dbReference type="InterPro" id="IPR052600">
    <property type="entry name" value="Nuc_rcpt_coact/corep"/>
</dbReference>
<dbReference type="Proteomes" id="UP000025227">
    <property type="component" value="Unplaced"/>
</dbReference>
<evidence type="ECO:0000256" key="1">
    <source>
        <dbReference type="PROSITE-ProRule" id="PRU00176"/>
    </source>
</evidence>
<dbReference type="InterPro" id="IPR000504">
    <property type="entry name" value="RRM_dom"/>
</dbReference>
<dbReference type="SMART" id="SM00360">
    <property type="entry name" value="RRM"/>
    <property type="match status" value="1"/>
</dbReference>
<dbReference type="AlphaFoldDB" id="A0A7I4XYK9"/>
<keyword evidence="1" id="KW-0694">RNA-binding</keyword>
<dbReference type="InterPro" id="IPR013087">
    <property type="entry name" value="Znf_C2H2_type"/>
</dbReference>
<evidence type="ECO:0000256" key="2">
    <source>
        <dbReference type="SAM" id="MobiDB-lite"/>
    </source>
</evidence>
<feature type="region of interest" description="Disordered" evidence="2">
    <location>
        <begin position="313"/>
        <end position="408"/>
    </location>
</feature>
<dbReference type="PANTHER" id="PTHR23295">
    <property type="entry name" value="NUCLEAR RECEPTOR COACTIVATOR 5-RELATED"/>
    <property type="match status" value="1"/>
</dbReference>
<proteinExistence type="predicted"/>